<dbReference type="InterPro" id="IPR036322">
    <property type="entry name" value="WD40_repeat_dom_sf"/>
</dbReference>
<dbReference type="InterPro" id="IPR015943">
    <property type="entry name" value="WD40/YVTN_repeat-like_dom_sf"/>
</dbReference>
<dbReference type="Proteomes" id="UP000469558">
    <property type="component" value="Unassembled WGS sequence"/>
</dbReference>
<dbReference type="SUPFAM" id="SSF50978">
    <property type="entry name" value="WD40 repeat-like"/>
    <property type="match status" value="1"/>
</dbReference>
<proteinExistence type="predicted"/>
<keyword evidence="2" id="KW-0677">Repeat</keyword>
<sequence length="806" mass="87958">MALFLPKLRVDHDDLGSCSVASLRSTSSSAFPVVMEKQRQGKPSSEALLEYNTIHVVRHRQSSSGTRYGYYDGAADAKPQISAATLPRIRVPSLFRRRPRPSLNTVDSSSSQKSGSLKYPDRFVPTRRPTLDSVVESFRVNKDPVTLSPEERLLRHKDATADAFSARRRVTSPSPRLNRAAPPLPRRNFSRIRSGGSGGASVLTFHREPPSANGERQVSVGTVWTVGGLAPFSTGVPNGRGGFIGSGTNAPMYTTPFSIARSKAQEELENHERRLAEALDIDRSARVLDFRDPSISPLRSLGNDNNRSIEAEGKTTWSGTEWVLPSPDQSAFRYPPMLRSLADCMQRPRSPKSFGYFRCNLSSELPSCLEEQVLISCRVLDAPNLRDDFYCSILAYSSTCHTLAVGLGALLYAWSEKAGVRLISSGSQNGSWLTSLAFSSTEGGRSILAFGKSDGSLSLMSLTDGMISVNDGMIPRHQLQQPSPIACITWKPATTMRLSQCPVTPGLMVRTEDLVVGDELGSIYYYSVEWPEAWEVTRNGWSGSTTLLARISIHTQQICGLSFNPDGSMFGSGGNDNLCCLYETREVLEPELGNYQVTEEVFVGADGVRQVRPVRSRNSVKELRRGAEKHRWIHGAAVKAIAFCPWREGLVATSGGSNDKCIHFFHTSSGACLATISVAAQVTSLIWSTTRREIVATFGYAQPDHPYRIAIFSWPSCKQEGEHRALYAIAYPGGPNESSTSREGGRGLSRTAKEGCIVVACSDESVKFHEVWTAGQKATIGGEGLLGGSDILEGLEGIDKEGEVIR</sequence>
<keyword evidence="5" id="KW-1185">Reference proteome</keyword>
<dbReference type="PANTHER" id="PTHR19918">
    <property type="entry name" value="CELL DIVISION CYCLE 20 CDC20 FIZZY -RELATED"/>
    <property type="match status" value="1"/>
</dbReference>
<dbReference type="GO" id="GO:1905786">
    <property type="term" value="P:positive regulation of anaphase-promoting complex-dependent catabolic process"/>
    <property type="evidence" value="ECO:0007669"/>
    <property type="project" value="TreeGrafter"/>
</dbReference>
<dbReference type="InterPro" id="IPR001680">
    <property type="entry name" value="WD40_rpt"/>
</dbReference>
<keyword evidence="1" id="KW-0853">WD repeat</keyword>
<feature type="compositionally biased region" description="Low complexity" evidence="3">
    <location>
        <begin position="172"/>
        <end position="181"/>
    </location>
</feature>
<dbReference type="Gene3D" id="2.130.10.10">
    <property type="entry name" value="YVTN repeat-like/Quinoprotein amine dehydrogenase"/>
    <property type="match status" value="1"/>
</dbReference>
<dbReference type="EMBL" id="QGMK01000212">
    <property type="protein sequence ID" value="TVY83256.1"/>
    <property type="molecule type" value="Genomic_DNA"/>
</dbReference>
<dbReference type="PANTHER" id="PTHR19918:SF5">
    <property type="entry name" value="MEIOSIS-SPECIFIC APC_C ACTIVATOR PROTEIN AMA1"/>
    <property type="match status" value="1"/>
</dbReference>
<accession>A0A8T9CDC1</accession>
<dbReference type="GO" id="GO:0010997">
    <property type="term" value="F:anaphase-promoting complex binding"/>
    <property type="evidence" value="ECO:0007669"/>
    <property type="project" value="InterPro"/>
</dbReference>
<organism evidence="4 5">
    <name type="scientific">Lachnellula suecica</name>
    <dbReference type="NCBI Taxonomy" id="602035"/>
    <lineage>
        <taxon>Eukaryota</taxon>
        <taxon>Fungi</taxon>
        <taxon>Dikarya</taxon>
        <taxon>Ascomycota</taxon>
        <taxon>Pezizomycotina</taxon>
        <taxon>Leotiomycetes</taxon>
        <taxon>Helotiales</taxon>
        <taxon>Lachnaceae</taxon>
        <taxon>Lachnellula</taxon>
    </lineage>
</organism>
<dbReference type="GO" id="GO:1990757">
    <property type="term" value="F:ubiquitin ligase activator activity"/>
    <property type="evidence" value="ECO:0007669"/>
    <property type="project" value="TreeGrafter"/>
</dbReference>
<feature type="region of interest" description="Disordered" evidence="3">
    <location>
        <begin position="92"/>
        <end position="124"/>
    </location>
</feature>
<evidence type="ECO:0000313" key="4">
    <source>
        <dbReference type="EMBL" id="TVY83256.1"/>
    </source>
</evidence>
<gene>
    <name evidence="4" type="ORF">LSUE1_G003316</name>
</gene>
<feature type="region of interest" description="Disordered" evidence="3">
    <location>
        <begin position="166"/>
        <end position="217"/>
    </location>
</feature>
<dbReference type="GO" id="GO:0005680">
    <property type="term" value="C:anaphase-promoting complex"/>
    <property type="evidence" value="ECO:0007669"/>
    <property type="project" value="TreeGrafter"/>
</dbReference>
<name>A0A8T9CDC1_9HELO</name>
<dbReference type="AlphaFoldDB" id="A0A8T9CDC1"/>
<dbReference type="GO" id="GO:0031145">
    <property type="term" value="P:anaphase-promoting complex-dependent catabolic process"/>
    <property type="evidence" value="ECO:0007669"/>
    <property type="project" value="TreeGrafter"/>
</dbReference>
<dbReference type="OrthoDB" id="10263272at2759"/>
<dbReference type="Pfam" id="PF00400">
    <property type="entry name" value="WD40"/>
    <property type="match status" value="1"/>
</dbReference>
<evidence type="ECO:0000313" key="5">
    <source>
        <dbReference type="Proteomes" id="UP000469558"/>
    </source>
</evidence>
<comment type="caution">
    <text evidence="4">The sequence shown here is derived from an EMBL/GenBank/DDBJ whole genome shotgun (WGS) entry which is preliminary data.</text>
</comment>
<evidence type="ECO:0000256" key="3">
    <source>
        <dbReference type="SAM" id="MobiDB-lite"/>
    </source>
</evidence>
<reference evidence="4 5" key="1">
    <citation type="submission" date="2018-05" db="EMBL/GenBank/DDBJ databases">
        <title>Genome sequencing and assembly of the regulated plant pathogen Lachnellula willkommii and related sister species for the development of diagnostic species identification markers.</title>
        <authorList>
            <person name="Giroux E."/>
            <person name="Bilodeau G."/>
        </authorList>
    </citation>
    <scope>NUCLEOTIDE SEQUENCE [LARGE SCALE GENOMIC DNA]</scope>
    <source>
        <strain evidence="4 5">CBS 268.59</strain>
    </source>
</reference>
<evidence type="ECO:0000256" key="2">
    <source>
        <dbReference type="ARBA" id="ARBA00022737"/>
    </source>
</evidence>
<dbReference type="InterPro" id="IPR033010">
    <property type="entry name" value="Cdc20/Fizzy"/>
</dbReference>
<dbReference type="SMART" id="SM00320">
    <property type="entry name" value="WD40"/>
    <property type="match status" value="3"/>
</dbReference>
<protein>
    <submittedName>
        <fullName evidence="4">Putative WD repeat-containing protein</fullName>
    </submittedName>
</protein>
<evidence type="ECO:0000256" key="1">
    <source>
        <dbReference type="ARBA" id="ARBA00022574"/>
    </source>
</evidence>